<evidence type="ECO:0000313" key="2">
    <source>
        <dbReference type="Proteomes" id="UP000095767"/>
    </source>
</evidence>
<keyword evidence="2" id="KW-1185">Reference proteome</keyword>
<dbReference type="OrthoDB" id="674642at2759"/>
<accession>A0A1E5UNR0</accession>
<gene>
    <name evidence="1" type="ORF">BAE44_0024462</name>
</gene>
<comment type="caution">
    <text evidence="1">The sequence shown here is derived from an EMBL/GenBank/DDBJ whole genome shotgun (WGS) entry which is preliminary data.</text>
</comment>
<evidence type="ECO:0000313" key="1">
    <source>
        <dbReference type="EMBL" id="OEL14520.1"/>
    </source>
</evidence>
<dbReference type="AlphaFoldDB" id="A0A1E5UNR0"/>
<reference evidence="1 2" key="1">
    <citation type="submission" date="2016-09" db="EMBL/GenBank/DDBJ databases">
        <title>The draft genome of Dichanthelium oligosanthes: A C3 panicoid grass species.</title>
        <authorList>
            <person name="Studer A.J."/>
            <person name="Schnable J.C."/>
            <person name="Brutnell T.P."/>
        </authorList>
    </citation>
    <scope>NUCLEOTIDE SEQUENCE [LARGE SCALE GENOMIC DNA]</scope>
    <source>
        <strain evidence="2">cv. Kellogg 1175</strain>
        <tissue evidence="1">Leaf</tissue>
    </source>
</reference>
<organism evidence="1 2">
    <name type="scientific">Dichanthelium oligosanthes</name>
    <dbReference type="NCBI Taxonomy" id="888268"/>
    <lineage>
        <taxon>Eukaryota</taxon>
        <taxon>Viridiplantae</taxon>
        <taxon>Streptophyta</taxon>
        <taxon>Embryophyta</taxon>
        <taxon>Tracheophyta</taxon>
        <taxon>Spermatophyta</taxon>
        <taxon>Magnoliopsida</taxon>
        <taxon>Liliopsida</taxon>
        <taxon>Poales</taxon>
        <taxon>Poaceae</taxon>
        <taxon>PACMAD clade</taxon>
        <taxon>Panicoideae</taxon>
        <taxon>Panicodae</taxon>
        <taxon>Paniceae</taxon>
        <taxon>Dichantheliinae</taxon>
        <taxon>Dichanthelium</taxon>
    </lineage>
</organism>
<dbReference type="Proteomes" id="UP000095767">
    <property type="component" value="Unassembled WGS sequence"/>
</dbReference>
<name>A0A1E5UNR0_9POAL</name>
<proteinExistence type="predicted"/>
<protein>
    <submittedName>
        <fullName evidence="1">Uncharacterized protein</fullName>
    </submittedName>
</protein>
<dbReference type="EMBL" id="LWDX02069744">
    <property type="protein sequence ID" value="OEL14520.1"/>
    <property type="molecule type" value="Genomic_DNA"/>
</dbReference>
<sequence>MEPRRGSVVGRQTVLRDRYNGHRRLIAYYFDNPPVYNDNIFHRRFRMTKAMF</sequence>